<dbReference type="PANTHER" id="PTHR48475:SF2">
    <property type="entry name" value="RIBONUCLEASE H"/>
    <property type="match status" value="1"/>
</dbReference>
<accession>A0A699JCY7</accession>
<evidence type="ECO:0000256" key="1">
    <source>
        <dbReference type="SAM" id="MobiDB-lite"/>
    </source>
</evidence>
<comment type="caution">
    <text evidence="2">The sequence shown here is derived from an EMBL/GenBank/DDBJ whole genome shotgun (WGS) entry which is preliminary data.</text>
</comment>
<dbReference type="PANTHER" id="PTHR48475">
    <property type="entry name" value="RIBONUCLEASE H"/>
    <property type="match status" value="1"/>
</dbReference>
<proteinExistence type="predicted"/>
<feature type="compositionally biased region" description="Basic residues" evidence="1">
    <location>
        <begin position="30"/>
        <end position="40"/>
    </location>
</feature>
<reference evidence="2" key="1">
    <citation type="journal article" date="2019" name="Sci. Rep.">
        <title>Draft genome of Tanacetum cinerariifolium, the natural source of mosquito coil.</title>
        <authorList>
            <person name="Yamashiro T."/>
            <person name="Shiraishi A."/>
            <person name="Satake H."/>
            <person name="Nakayama K."/>
        </authorList>
    </citation>
    <scope>NUCLEOTIDE SEQUENCE</scope>
</reference>
<feature type="compositionally biased region" description="Basic and acidic residues" evidence="1">
    <location>
        <begin position="20"/>
        <end position="29"/>
    </location>
</feature>
<feature type="region of interest" description="Disordered" evidence="1">
    <location>
        <begin position="1"/>
        <end position="135"/>
    </location>
</feature>
<dbReference type="AlphaFoldDB" id="A0A699JCY7"/>
<name>A0A699JCY7_TANCI</name>
<gene>
    <name evidence="2" type="ORF">Tci_597687</name>
</gene>
<keyword evidence="2" id="KW-0808">Transferase</keyword>
<dbReference type="InterPro" id="IPR043502">
    <property type="entry name" value="DNA/RNA_pol_sf"/>
</dbReference>
<keyword evidence="2" id="KW-0695">RNA-directed DNA polymerase</keyword>
<dbReference type="SUPFAM" id="SSF56672">
    <property type="entry name" value="DNA/RNA polymerases"/>
    <property type="match status" value="1"/>
</dbReference>
<feature type="compositionally biased region" description="Low complexity" evidence="1">
    <location>
        <begin position="59"/>
        <end position="70"/>
    </location>
</feature>
<organism evidence="2">
    <name type="scientific">Tanacetum cinerariifolium</name>
    <name type="common">Dalmatian daisy</name>
    <name type="synonym">Chrysanthemum cinerariifolium</name>
    <dbReference type="NCBI Taxonomy" id="118510"/>
    <lineage>
        <taxon>Eukaryota</taxon>
        <taxon>Viridiplantae</taxon>
        <taxon>Streptophyta</taxon>
        <taxon>Embryophyta</taxon>
        <taxon>Tracheophyta</taxon>
        <taxon>Spermatophyta</taxon>
        <taxon>Magnoliopsida</taxon>
        <taxon>eudicotyledons</taxon>
        <taxon>Gunneridae</taxon>
        <taxon>Pentapetalae</taxon>
        <taxon>asterids</taxon>
        <taxon>campanulids</taxon>
        <taxon>Asterales</taxon>
        <taxon>Asteraceae</taxon>
        <taxon>Asteroideae</taxon>
        <taxon>Anthemideae</taxon>
        <taxon>Anthemidinae</taxon>
        <taxon>Tanacetum</taxon>
    </lineage>
</organism>
<dbReference type="GO" id="GO:0003964">
    <property type="term" value="F:RNA-directed DNA polymerase activity"/>
    <property type="evidence" value="ECO:0007669"/>
    <property type="project" value="UniProtKB-KW"/>
</dbReference>
<protein>
    <submittedName>
        <fullName evidence="2">Reverse transcriptase domain-containing protein</fullName>
    </submittedName>
</protein>
<sequence length="523" mass="58928">MDLAPNRRYHEGTSSQDTKAFSESEDSRGGHWKSKSKKAKSSIEEDELSQPWVCKEIDPFTPQSPTPSSSNACTKPLKVSRGDDEGSHNVPPGRGGSLQSSTKERTSSMKVGRKQNFDRWGDFRNQQRSERRHGTFTLLTKSPKEILALDKGKFKATPPMTNPVEKGNNNKFCEFHGEVGHNNDECMLLKRKIEELIKNGKLSHVIKELKQATAPLIGFSGEIIWPMGQIPLPVKIGDAEHFTYTWMNFVIVRSPSPYNGIIGRPEVRKIQAVPSTAHGMLKFPVLIGILTLRSIRIIPLECTMVFEPEAQPPDIIQAAEERIKLAIHPEYPEQTIAIGSTLTEEGRKALATYQRLVDKAFQKQTEKSMPFFKTLKKCTEKSDYQWTAKAKAAFKEMKKLIAELPTLTAPVEREELIVYLAAAREAAHTIIVITDQPIKQILSRPKVAGRLQKWSTELEEDPLDTPMEDEEELTDSWTLFTDGSSCVDGSEARLILTNTEGAKFTYALRFRFDATNKRLNMKL</sequence>
<dbReference type="EMBL" id="BKCJ010393727">
    <property type="protein sequence ID" value="GFA25715.1"/>
    <property type="molecule type" value="Genomic_DNA"/>
</dbReference>
<evidence type="ECO:0000313" key="2">
    <source>
        <dbReference type="EMBL" id="GFA25715.1"/>
    </source>
</evidence>
<keyword evidence="2" id="KW-0548">Nucleotidyltransferase</keyword>
<feature type="compositionally biased region" description="Basic and acidic residues" evidence="1">
    <location>
        <begin position="115"/>
        <end position="133"/>
    </location>
</feature>